<dbReference type="OrthoDB" id="194358at2759"/>
<dbReference type="Gene3D" id="1.25.40.20">
    <property type="entry name" value="Ankyrin repeat-containing domain"/>
    <property type="match status" value="2"/>
</dbReference>
<feature type="repeat" description="ANK" evidence="3">
    <location>
        <begin position="92"/>
        <end position="124"/>
    </location>
</feature>
<dbReference type="InterPro" id="IPR002110">
    <property type="entry name" value="Ankyrin_rpt"/>
</dbReference>
<gene>
    <name evidence="4" type="ORF">DHEL01_v211651</name>
</gene>
<evidence type="ECO:0000313" key="4">
    <source>
        <dbReference type="EMBL" id="POS69954.1"/>
    </source>
</evidence>
<reference evidence="4" key="1">
    <citation type="submission" date="2017-09" db="EMBL/GenBank/DDBJ databases">
        <title>Polyketide synthases of a Diaporthe helianthi virulent isolate.</title>
        <authorList>
            <person name="Baroncelli R."/>
        </authorList>
    </citation>
    <scope>NUCLEOTIDE SEQUENCE [LARGE SCALE GENOMIC DNA]</scope>
    <source>
        <strain evidence="4">7/96</strain>
    </source>
</reference>
<name>A0A2P5HI94_DIAHE</name>
<accession>A0A2P5HI94</accession>
<dbReference type="STRING" id="158607.A0A2P5HI94"/>
<keyword evidence="5" id="KW-1185">Reference proteome</keyword>
<evidence type="ECO:0000313" key="5">
    <source>
        <dbReference type="Proteomes" id="UP000094444"/>
    </source>
</evidence>
<dbReference type="InterPro" id="IPR036770">
    <property type="entry name" value="Ankyrin_rpt-contain_sf"/>
</dbReference>
<dbReference type="SMART" id="SM00248">
    <property type="entry name" value="ANK"/>
    <property type="match status" value="5"/>
</dbReference>
<dbReference type="PANTHER" id="PTHR24198">
    <property type="entry name" value="ANKYRIN REPEAT AND PROTEIN KINASE DOMAIN-CONTAINING PROTEIN"/>
    <property type="match status" value="1"/>
</dbReference>
<dbReference type="InParanoid" id="A0A2P5HI94"/>
<dbReference type="EMBL" id="MAVT02001888">
    <property type="protein sequence ID" value="POS69954.1"/>
    <property type="molecule type" value="Genomic_DNA"/>
</dbReference>
<dbReference type="SUPFAM" id="SSF48403">
    <property type="entry name" value="Ankyrin repeat"/>
    <property type="match status" value="1"/>
</dbReference>
<keyword evidence="2 3" id="KW-0040">ANK repeat</keyword>
<keyword evidence="1" id="KW-0677">Repeat</keyword>
<evidence type="ECO:0000256" key="2">
    <source>
        <dbReference type="ARBA" id="ARBA00023043"/>
    </source>
</evidence>
<dbReference type="PROSITE" id="PS50088">
    <property type="entry name" value="ANK_REPEAT"/>
    <property type="match status" value="1"/>
</dbReference>
<comment type="caution">
    <text evidence="4">The sequence shown here is derived from an EMBL/GenBank/DDBJ whole genome shotgun (WGS) entry which is preliminary data.</text>
</comment>
<evidence type="ECO:0000256" key="3">
    <source>
        <dbReference type="PROSITE-ProRule" id="PRU00023"/>
    </source>
</evidence>
<protein>
    <recommendedName>
        <fullName evidence="6">Ankyrin</fullName>
    </recommendedName>
</protein>
<organism evidence="4 5">
    <name type="scientific">Diaporthe helianthi</name>
    <dbReference type="NCBI Taxonomy" id="158607"/>
    <lineage>
        <taxon>Eukaryota</taxon>
        <taxon>Fungi</taxon>
        <taxon>Dikarya</taxon>
        <taxon>Ascomycota</taxon>
        <taxon>Pezizomycotina</taxon>
        <taxon>Sordariomycetes</taxon>
        <taxon>Sordariomycetidae</taxon>
        <taxon>Diaporthales</taxon>
        <taxon>Diaporthaceae</taxon>
        <taxon>Diaporthe</taxon>
    </lineage>
</organism>
<proteinExistence type="predicted"/>
<dbReference type="Proteomes" id="UP000094444">
    <property type="component" value="Unassembled WGS sequence"/>
</dbReference>
<dbReference type="Pfam" id="PF00023">
    <property type="entry name" value="Ank"/>
    <property type="match status" value="1"/>
</dbReference>
<dbReference type="AlphaFoldDB" id="A0A2P5HI94"/>
<evidence type="ECO:0000256" key="1">
    <source>
        <dbReference type="ARBA" id="ARBA00022737"/>
    </source>
</evidence>
<dbReference type="Pfam" id="PF12796">
    <property type="entry name" value="Ank_2"/>
    <property type="match status" value="1"/>
</dbReference>
<evidence type="ECO:0008006" key="6">
    <source>
        <dbReference type="Google" id="ProtNLM"/>
    </source>
</evidence>
<sequence length="490" mass="54301">MSLALRQSVSWYESILGPLHVAILDNKMEALEVILKHIRENDYAYRMIDAELVWVPADLTSWRGRTALSIFVSSSNHAGALSGMSPWRETWPPGSALHWAIRSSNITAVRLLLKNEAALNQVDSSEMTPLRLAVLSRHPAKLVQELLEAGAGLAEKSCDRIEAMKSAIRNGDLELVKTLAQADPETLKSVDKYGADSFLQTAGSQAVYQHLVSQGSDPFEVQVGQSAVTWLLAPFSLWSGFAINSGLVLQSPEDSLVISLAYLAYSGSSTDTHLVKRLRRALPIDVSTRIVTNTCRGLASPICLAASVSAADRMEALITMRTELDSEGCRYGSPLMAACAWGNLDAARCLVRAGALLCYVNDEGVQRSAISAASRHQKVIKWLLVDRHGEQPKLDYQPSQVTARETVWSGPRLFELALPAYMHRDFGESRWTHLLRLQRWREELRGATLAESRWDRGLDLEAGFEAESRQRDAQTAHDRFLASIGEFRYK</sequence>
<dbReference type="PANTHER" id="PTHR24198:SF165">
    <property type="entry name" value="ANKYRIN REPEAT-CONTAINING PROTEIN-RELATED"/>
    <property type="match status" value="1"/>
</dbReference>